<evidence type="ECO:0000256" key="4">
    <source>
        <dbReference type="ARBA" id="ARBA00022603"/>
    </source>
</evidence>
<dbReference type="AlphaFoldDB" id="A0A0R2E1N1"/>
<dbReference type="NCBIfam" id="TIGR00589">
    <property type="entry name" value="ogt"/>
    <property type="match status" value="1"/>
</dbReference>
<dbReference type="EMBL" id="AYYH01000013">
    <property type="protein sequence ID" value="KRN10175.1"/>
    <property type="molecule type" value="Genomic_DNA"/>
</dbReference>
<dbReference type="Proteomes" id="UP000050898">
    <property type="component" value="Unassembled WGS sequence"/>
</dbReference>
<dbReference type="Gene3D" id="1.10.10.10">
    <property type="entry name" value="Winged helix-like DNA-binding domain superfamily/Winged helix DNA-binding domain"/>
    <property type="match status" value="1"/>
</dbReference>
<protein>
    <recommendedName>
        <fullName evidence="3">methylated-DNA--[protein]-cysteine S-methyltransferase</fullName>
        <ecNumber evidence="3">2.1.1.63</ecNumber>
    </recommendedName>
</protein>
<dbReference type="PANTHER" id="PTHR10815:SF5">
    <property type="entry name" value="METHYLATED-DNA--PROTEIN-CYSTEINE METHYLTRANSFERASE"/>
    <property type="match status" value="1"/>
</dbReference>
<dbReference type="EC" id="2.1.1.63" evidence="3"/>
<dbReference type="Gene3D" id="3.30.160.70">
    <property type="entry name" value="Methylated DNA-protein cysteine methyltransferase domain"/>
    <property type="match status" value="1"/>
</dbReference>
<evidence type="ECO:0000256" key="7">
    <source>
        <dbReference type="ARBA" id="ARBA00023204"/>
    </source>
</evidence>
<dbReference type="PROSITE" id="PS00374">
    <property type="entry name" value="MGMT"/>
    <property type="match status" value="1"/>
</dbReference>
<evidence type="ECO:0000256" key="6">
    <source>
        <dbReference type="ARBA" id="ARBA00022763"/>
    </source>
</evidence>
<comment type="similarity">
    <text evidence="2">Belongs to the MGMT family.</text>
</comment>
<dbReference type="InterPro" id="IPR036388">
    <property type="entry name" value="WH-like_DNA-bd_sf"/>
</dbReference>
<dbReference type="SUPFAM" id="SSF53155">
    <property type="entry name" value="Methylated DNA-protein cysteine methyltransferase domain"/>
    <property type="match status" value="1"/>
</dbReference>
<keyword evidence="11" id="KW-1185">Reference proteome</keyword>
<evidence type="ECO:0000256" key="5">
    <source>
        <dbReference type="ARBA" id="ARBA00022679"/>
    </source>
</evidence>
<dbReference type="GO" id="GO:0032259">
    <property type="term" value="P:methylation"/>
    <property type="evidence" value="ECO:0007669"/>
    <property type="project" value="UniProtKB-KW"/>
</dbReference>
<evidence type="ECO:0000256" key="2">
    <source>
        <dbReference type="ARBA" id="ARBA00008711"/>
    </source>
</evidence>
<dbReference type="CDD" id="cd06445">
    <property type="entry name" value="ATase"/>
    <property type="match status" value="1"/>
</dbReference>
<accession>A0A0R2E1N1</accession>
<feature type="domain" description="Methylated-DNA-[protein]-cysteine S-methyltransferase DNA binding" evidence="9">
    <location>
        <begin position="89"/>
        <end position="168"/>
    </location>
</feature>
<dbReference type="SUPFAM" id="SSF46767">
    <property type="entry name" value="Methylated DNA-protein cysteine methyltransferase, C-terminal domain"/>
    <property type="match status" value="1"/>
</dbReference>
<comment type="catalytic activity">
    <reaction evidence="1">
        <text>a 4-O-methyl-thymidine in DNA + L-cysteinyl-[protein] = a thymidine in DNA + S-methyl-L-cysteinyl-[protein]</text>
        <dbReference type="Rhea" id="RHEA:53428"/>
        <dbReference type="Rhea" id="RHEA-COMP:10131"/>
        <dbReference type="Rhea" id="RHEA-COMP:10132"/>
        <dbReference type="Rhea" id="RHEA-COMP:13555"/>
        <dbReference type="Rhea" id="RHEA-COMP:13556"/>
        <dbReference type="ChEBI" id="CHEBI:29950"/>
        <dbReference type="ChEBI" id="CHEBI:82612"/>
        <dbReference type="ChEBI" id="CHEBI:137386"/>
        <dbReference type="ChEBI" id="CHEBI:137387"/>
        <dbReference type="EC" id="2.1.1.63"/>
    </reaction>
</comment>
<evidence type="ECO:0000256" key="1">
    <source>
        <dbReference type="ARBA" id="ARBA00001286"/>
    </source>
</evidence>
<dbReference type="GO" id="GO:0003908">
    <property type="term" value="F:methylated-DNA-[protein]-cysteine S-methyltransferase activity"/>
    <property type="evidence" value="ECO:0007669"/>
    <property type="project" value="UniProtKB-EC"/>
</dbReference>
<dbReference type="InterPro" id="IPR036631">
    <property type="entry name" value="MGMT_N_sf"/>
</dbReference>
<evidence type="ECO:0000313" key="10">
    <source>
        <dbReference type="EMBL" id="KRN10175.1"/>
    </source>
</evidence>
<keyword evidence="7" id="KW-0234">DNA repair</keyword>
<organism evidence="10 11">
    <name type="scientific">Liquorilactobacillus mali KCTC 3596 = DSM 20444</name>
    <dbReference type="NCBI Taxonomy" id="1046596"/>
    <lineage>
        <taxon>Bacteria</taxon>
        <taxon>Bacillati</taxon>
        <taxon>Bacillota</taxon>
        <taxon>Bacilli</taxon>
        <taxon>Lactobacillales</taxon>
        <taxon>Lactobacillaceae</taxon>
        <taxon>Liquorilactobacillus</taxon>
    </lineage>
</organism>
<dbReference type="InterPro" id="IPR014048">
    <property type="entry name" value="MethylDNA_cys_MeTrfase_DNA-bd"/>
</dbReference>
<evidence type="ECO:0000256" key="3">
    <source>
        <dbReference type="ARBA" id="ARBA00011918"/>
    </source>
</evidence>
<dbReference type="PATRIC" id="fig|1046596.6.peg.432"/>
<comment type="catalytic activity">
    <reaction evidence="8">
        <text>a 6-O-methyl-2'-deoxyguanosine in DNA + L-cysteinyl-[protein] = S-methyl-L-cysteinyl-[protein] + a 2'-deoxyguanosine in DNA</text>
        <dbReference type="Rhea" id="RHEA:24000"/>
        <dbReference type="Rhea" id="RHEA-COMP:10131"/>
        <dbReference type="Rhea" id="RHEA-COMP:10132"/>
        <dbReference type="Rhea" id="RHEA-COMP:11367"/>
        <dbReference type="Rhea" id="RHEA-COMP:11368"/>
        <dbReference type="ChEBI" id="CHEBI:29950"/>
        <dbReference type="ChEBI" id="CHEBI:82612"/>
        <dbReference type="ChEBI" id="CHEBI:85445"/>
        <dbReference type="ChEBI" id="CHEBI:85448"/>
        <dbReference type="EC" id="2.1.1.63"/>
    </reaction>
</comment>
<keyword evidence="4 10" id="KW-0489">Methyltransferase</keyword>
<dbReference type="Pfam" id="PF01035">
    <property type="entry name" value="DNA_binding_1"/>
    <property type="match status" value="1"/>
</dbReference>
<dbReference type="InterPro" id="IPR036217">
    <property type="entry name" value="MethylDNA_cys_MeTrfase_DNAb"/>
</dbReference>
<name>A0A0R2E1N1_9LACO</name>
<proteinExistence type="inferred from homology"/>
<gene>
    <name evidence="10" type="ORF">FD00_GL000410</name>
</gene>
<dbReference type="InterPro" id="IPR001497">
    <property type="entry name" value="MethylDNA_cys_MeTrfase_AS"/>
</dbReference>
<keyword evidence="6" id="KW-0227">DNA damage</keyword>
<reference evidence="10 11" key="1">
    <citation type="journal article" date="2015" name="Genome Announc.">
        <title>Expanding the biotechnology potential of lactobacilli through comparative genomics of 213 strains and associated genera.</title>
        <authorList>
            <person name="Sun Z."/>
            <person name="Harris H.M."/>
            <person name="McCann A."/>
            <person name="Guo C."/>
            <person name="Argimon S."/>
            <person name="Zhang W."/>
            <person name="Yang X."/>
            <person name="Jeffery I.B."/>
            <person name="Cooney J.C."/>
            <person name="Kagawa T.F."/>
            <person name="Liu W."/>
            <person name="Song Y."/>
            <person name="Salvetti E."/>
            <person name="Wrobel A."/>
            <person name="Rasinkangas P."/>
            <person name="Parkhill J."/>
            <person name="Rea M.C."/>
            <person name="O'Sullivan O."/>
            <person name="Ritari J."/>
            <person name="Douillard F.P."/>
            <person name="Paul Ross R."/>
            <person name="Yang R."/>
            <person name="Briner A.E."/>
            <person name="Felis G.E."/>
            <person name="de Vos W.M."/>
            <person name="Barrangou R."/>
            <person name="Klaenhammer T.R."/>
            <person name="Caufield P.W."/>
            <person name="Cui Y."/>
            <person name="Zhang H."/>
            <person name="O'Toole P.W."/>
        </authorList>
    </citation>
    <scope>NUCLEOTIDE SEQUENCE [LARGE SCALE GENOMIC DNA]</scope>
    <source>
        <strain evidence="10 11">DSM 20444</strain>
    </source>
</reference>
<comment type="caution">
    <text evidence="10">The sequence shown here is derived from an EMBL/GenBank/DDBJ whole genome shotgun (WGS) entry which is preliminary data.</text>
</comment>
<keyword evidence="5 10" id="KW-0808">Transferase</keyword>
<dbReference type="FunFam" id="1.10.10.10:FF:000214">
    <property type="entry name" value="Methylated-DNA--protein-cysteine methyltransferase"/>
    <property type="match status" value="1"/>
</dbReference>
<evidence type="ECO:0000313" key="11">
    <source>
        <dbReference type="Proteomes" id="UP000050898"/>
    </source>
</evidence>
<sequence length="174" mass="19395">MRLMRLFTNYIDTPIGKMVSISDDSYLYLLQFTDSKKLDLRIQQVCKFYKAELVEQPTAVYLTLKKQLTAYFLKEIDTFSVPLVLNGTSFQKQVWNILQSTHSGELLTYKKIAELLGSSGKSQAVGNANGANKIAIIIPCHRVINASGSLGGYAGGLSRKMFLLSLESKNVTLF</sequence>
<evidence type="ECO:0000259" key="9">
    <source>
        <dbReference type="Pfam" id="PF01035"/>
    </source>
</evidence>
<dbReference type="GO" id="GO:0006281">
    <property type="term" value="P:DNA repair"/>
    <property type="evidence" value="ECO:0007669"/>
    <property type="project" value="UniProtKB-KW"/>
</dbReference>
<evidence type="ECO:0000256" key="8">
    <source>
        <dbReference type="ARBA" id="ARBA00049348"/>
    </source>
</evidence>
<dbReference type="PANTHER" id="PTHR10815">
    <property type="entry name" value="METHYLATED-DNA--PROTEIN-CYSTEINE METHYLTRANSFERASE"/>
    <property type="match status" value="1"/>
</dbReference>